<proteinExistence type="predicted"/>
<organism evidence="3 4">
    <name type="scientific">Aspergillus violaceofuscus (strain CBS 115571)</name>
    <dbReference type="NCBI Taxonomy" id="1450538"/>
    <lineage>
        <taxon>Eukaryota</taxon>
        <taxon>Fungi</taxon>
        <taxon>Dikarya</taxon>
        <taxon>Ascomycota</taxon>
        <taxon>Pezizomycotina</taxon>
        <taxon>Eurotiomycetes</taxon>
        <taxon>Eurotiomycetidae</taxon>
        <taxon>Eurotiales</taxon>
        <taxon>Aspergillaceae</taxon>
        <taxon>Aspergillus</taxon>
    </lineage>
</organism>
<feature type="transmembrane region" description="Helical" evidence="1">
    <location>
        <begin position="101"/>
        <end position="122"/>
    </location>
</feature>
<keyword evidence="1" id="KW-1133">Transmembrane helix</keyword>
<evidence type="ECO:0000313" key="3">
    <source>
        <dbReference type="EMBL" id="PYI24545.1"/>
    </source>
</evidence>
<feature type="transmembrane region" description="Helical" evidence="1">
    <location>
        <begin position="37"/>
        <end position="57"/>
    </location>
</feature>
<sequence>MATLPTISKAIAVLFLASWTATALAFAALDALNSDQGMLSLIVPTSLLTFLICRLFIASQPSANLGTVNPTVAYTITAAHHHSPRNALLLLLFTLSWLYELLFKCVGMFIVTLVGGFLFTAIHNDAFVEKNGTASETQDVSELESTMSAGLNGFQEKTGVDPTQIVKAIPPRALLYLVLLVWVNLATLGLYILRLAWKSLMTVLGGPIVAPAVADEKKVE</sequence>
<dbReference type="Proteomes" id="UP000249829">
    <property type="component" value="Unassembled WGS sequence"/>
</dbReference>
<gene>
    <name evidence="3" type="ORF">BO99DRAFT_77</name>
</gene>
<keyword evidence="1" id="KW-0812">Transmembrane</keyword>
<reference evidence="3 4" key="1">
    <citation type="submission" date="2018-02" db="EMBL/GenBank/DDBJ databases">
        <title>The genomes of Aspergillus section Nigri reveals drivers in fungal speciation.</title>
        <authorList>
            <consortium name="DOE Joint Genome Institute"/>
            <person name="Vesth T.C."/>
            <person name="Nybo J."/>
            <person name="Theobald S."/>
            <person name="Brandl J."/>
            <person name="Frisvad J.C."/>
            <person name="Nielsen K.F."/>
            <person name="Lyhne E.K."/>
            <person name="Kogle M.E."/>
            <person name="Kuo A."/>
            <person name="Riley R."/>
            <person name="Clum A."/>
            <person name="Nolan M."/>
            <person name="Lipzen A."/>
            <person name="Salamov A."/>
            <person name="Henrissat B."/>
            <person name="Wiebenga A."/>
            <person name="De vries R.P."/>
            <person name="Grigoriev I.V."/>
            <person name="Mortensen U.H."/>
            <person name="Andersen M.R."/>
            <person name="Baker S.E."/>
        </authorList>
    </citation>
    <scope>NUCLEOTIDE SEQUENCE [LARGE SCALE GENOMIC DNA]</scope>
    <source>
        <strain evidence="3 4">CBS 115571</strain>
    </source>
</reference>
<name>A0A2V5HJB7_ASPV1</name>
<accession>A0A2V5HJB7</accession>
<evidence type="ECO:0000256" key="1">
    <source>
        <dbReference type="SAM" id="Phobius"/>
    </source>
</evidence>
<protein>
    <submittedName>
        <fullName evidence="3">Uncharacterized protein</fullName>
    </submittedName>
</protein>
<keyword evidence="2" id="KW-0732">Signal</keyword>
<feature type="signal peptide" evidence="2">
    <location>
        <begin position="1"/>
        <end position="25"/>
    </location>
</feature>
<evidence type="ECO:0000313" key="4">
    <source>
        <dbReference type="Proteomes" id="UP000249829"/>
    </source>
</evidence>
<keyword evidence="4" id="KW-1185">Reference proteome</keyword>
<feature type="chain" id="PRO_5016009501" evidence="2">
    <location>
        <begin position="26"/>
        <end position="220"/>
    </location>
</feature>
<keyword evidence="1" id="KW-0472">Membrane</keyword>
<dbReference type="OMA" id="CCTWLYE"/>
<evidence type="ECO:0000256" key="2">
    <source>
        <dbReference type="SAM" id="SignalP"/>
    </source>
</evidence>
<dbReference type="EMBL" id="KZ825101">
    <property type="protein sequence ID" value="PYI24545.1"/>
    <property type="molecule type" value="Genomic_DNA"/>
</dbReference>
<feature type="transmembrane region" description="Helical" evidence="1">
    <location>
        <begin position="173"/>
        <end position="193"/>
    </location>
</feature>
<dbReference type="AlphaFoldDB" id="A0A2V5HJB7"/>